<reference evidence="1 2" key="1">
    <citation type="journal article" date="2011" name="Nat. Biotechnol.">
        <title>Comparative genomic analysis of the thermophilic biomass-degrading fungi Myceliophthora thermophila and Thielavia terrestris.</title>
        <authorList>
            <person name="Berka R.M."/>
            <person name="Grigoriev I.V."/>
            <person name="Otillar R."/>
            <person name="Salamov A."/>
            <person name="Grimwood J."/>
            <person name="Reid I."/>
            <person name="Ishmael N."/>
            <person name="John T."/>
            <person name="Darmond C."/>
            <person name="Moisan M.-C."/>
            <person name="Henrissat B."/>
            <person name="Coutinho P.M."/>
            <person name="Lombard V."/>
            <person name="Natvig D.O."/>
            <person name="Lindquist E."/>
            <person name="Schmutz J."/>
            <person name="Lucas S."/>
            <person name="Harris P."/>
            <person name="Powlowski J."/>
            <person name="Bellemare A."/>
            <person name="Taylor D."/>
            <person name="Butler G."/>
            <person name="de Vries R.P."/>
            <person name="Allijn I.E."/>
            <person name="van den Brink J."/>
            <person name="Ushinsky S."/>
            <person name="Storms R."/>
            <person name="Powell A.J."/>
            <person name="Paulsen I.T."/>
            <person name="Elbourne L.D.H."/>
            <person name="Baker S.E."/>
            <person name="Magnuson J."/>
            <person name="LaBoissiere S."/>
            <person name="Clutterbuck A.J."/>
            <person name="Martinez D."/>
            <person name="Wogulis M."/>
            <person name="de Leon A.L."/>
            <person name="Rey M.W."/>
            <person name="Tsang A."/>
        </authorList>
    </citation>
    <scope>NUCLEOTIDE SEQUENCE [LARGE SCALE GENOMIC DNA]</scope>
    <source>
        <strain evidence="2">ATCC 42464 / BCRC 31852 / DSM 1799</strain>
    </source>
</reference>
<dbReference type="RefSeq" id="XP_003662882.1">
    <property type="nucleotide sequence ID" value="XM_003662834.1"/>
</dbReference>
<name>G2QE54_THET4</name>
<dbReference type="OrthoDB" id="5333491at2759"/>
<evidence type="ECO:0000313" key="1">
    <source>
        <dbReference type="EMBL" id="AEO57637.1"/>
    </source>
</evidence>
<organism evidence="1 2">
    <name type="scientific">Thermothelomyces thermophilus (strain ATCC 42464 / BCRC 31852 / DSM 1799)</name>
    <name type="common">Sporotrichum thermophile</name>
    <dbReference type="NCBI Taxonomy" id="573729"/>
    <lineage>
        <taxon>Eukaryota</taxon>
        <taxon>Fungi</taxon>
        <taxon>Dikarya</taxon>
        <taxon>Ascomycota</taxon>
        <taxon>Pezizomycotina</taxon>
        <taxon>Sordariomycetes</taxon>
        <taxon>Sordariomycetidae</taxon>
        <taxon>Sordariales</taxon>
        <taxon>Chaetomiaceae</taxon>
        <taxon>Thermothelomyces</taxon>
    </lineage>
</organism>
<dbReference type="VEuPathDB" id="FungiDB:MYCTH_2304023"/>
<dbReference type="EMBL" id="CP003004">
    <property type="protein sequence ID" value="AEO57637.1"/>
    <property type="molecule type" value="Genomic_DNA"/>
</dbReference>
<proteinExistence type="predicted"/>
<sequence length="75" mass="8374">MVMAPTRNRRLARPAIATLSRKWQFAVEPLVFRAVRIKSIELDESSRPSSRHPIPATPPKLVEEPRVGRCCAPGA</sequence>
<protein>
    <submittedName>
        <fullName evidence="1">Uncharacterized protein</fullName>
    </submittedName>
</protein>
<dbReference type="HOGENOM" id="CLU_2672844_0_0_1"/>
<dbReference type="KEGG" id="mtm:MYCTH_2304023"/>
<dbReference type="InParanoid" id="G2QE54"/>
<keyword evidence="2" id="KW-1185">Reference proteome</keyword>
<dbReference type="Proteomes" id="UP000007322">
    <property type="component" value="Chromosome 3"/>
</dbReference>
<accession>G2QE54</accession>
<gene>
    <name evidence="1" type="ORF">MYCTH_2304023</name>
</gene>
<dbReference type="GeneID" id="11507508"/>
<evidence type="ECO:0000313" key="2">
    <source>
        <dbReference type="Proteomes" id="UP000007322"/>
    </source>
</evidence>
<dbReference type="AlphaFoldDB" id="G2QE54"/>